<proteinExistence type="predicted"/>
<feature type="domain" description="G-protein coupled receptors family 3 profile" evidence="10">
    <location>
        <begin position="174"/>
        <end position="247"/>
    </location>
</feature>
<evidence type="ECO:0000256" key="5">
    <source>
        <dbReference type="ARBA" id="ARBA00023136"/>
    </source>
</evidence>
<keyword evidence="4" id="KW-0297">G-protein coupled receptor</keyword>
<evidence type="ECO:0000256" key="4">
    <source>
        <dbReference type="ARBA" id="ARBA00023040"/>
    </source>
</evidence>
<feature type="domain" description="Receptor ligand binding region" evidence="11">
    <location>
        <begin position="41"/>
        <end position="124"/>
    </location>
</feature>
<name>A0A7M7T0D6_STRPU</name>
<dbReference type="InterPro" id="IPR017978">
    <property type="entry name" value="GPCR_3_C"/>
</dbReference>
<evidence type="ECO:0000259" key="11">
    <source>
        <dbReference type="Pfam" id="PF01094"/>
    </source>
</evidence>
<evidence type="ECO:0000256" key="9">
    <source>
        <dbReference type="SAM" id="Phobius"/>
    </source>
</evidence>
<dbReference type="Pfam" id="PF00003">
    <property type="entry name" value="7tm_3"/>
    <property type="match status" value="1"/>
</dbReference>
<keyword evidence="5 9" id="KW-0472">Membrane</keyword>
<keyword evidence="8" id="KW-0807">Transducer</keyword>
<dbReference type="SUPFAM" id="SSF53822">
    <property type="entry name" value="Periplasmic binding protein-like I"/>
    <property type="match status" value="1"/>
</dbReference>
<dbReference type="GO" id="GO:0007214">
    <property type="term" value="P:gamma-aminobutyric acid signaling pathway"/>
    <property type="evidence" value="ECO:0000318"/>
    <property type="project" value="GO_Central"/>
</dbReference>
<dbReference type="InParanoid" id="A0A7M7T0D6"/>
<dbReference type="InterPro" id="IPR001828">
    <property type="entry name" value="ANF_lig-bd_rcpt"/>
</dbReference>
<sequence length="259" mass="29073">MMAVLQSVITVYFSMYARKKTAATTTRTATSFREELSRLLGSKILLNSRDVAANAHDGIYAMAFGLNTSLAMMGNSILLDYTYDDRNTTRIFYKHILDSEFYGVSGPVGFQEDGDRTGVFIIEQIRDGTRVVIGTLAQGQLIQWLLPTEKIWERNNGRPPFDEDRTHEILVKRSISKVTVITVGVLAAFGISLAVFFLTFNIRNRKKRYIKMSSPNLNNLIICGICIAYICVVLLGLDLQNYVTLLSTFLGISRCRAQT</sequence>
<dbReference type="GO" id="GO:0038039">
    <property type="term" value="C:G protein-coupled receptor heterodimeric complex"/>
    <property type="evidence" value="ECO:0000318"/>
    <property type="project" value="GO_Central"/>
</dbReference>
<dbReference type="Gene3D" id="3.40.50.2300">
    <property type="match status" value="1"/>
</dbReference>
<evidence type="ECO:0000313" key="12">
    <source>
        <dbReference type="EnsemblMetazoa" id="XP_030844660"/>
    </source>
</evidence>
<keyword evidence="13" id="KW-1185">Reference proteome</keyword>
<evidence type="ECO:0000313" key="13">
    <source>
        <dbReference type="Proteomes" id="UP000007110"/>
    </source>
</evidence>
<dbReference type="AlphaFoldDB" id="A0A7M7T0D6"/>
<dbReference type="OMA" id="DSTWAMA"/>
<dbReference type="EnsemblMetazoa" id="XM_030988800">
    <property type="protein sequence ID" value="XP_030844660"/>
    <property type="gene ID" value="LOC105447363"/>
</dbReference>
<keyword evidence="2 9" id="KW-0812">Transmembrane</keyword>
<keyword evidence="6" id="KW-0675">Receptor</keyword>
<dbReference type="InterPro" id="IPR002455">
    <property type="entry name" value="GPCR3_GABA-B"/>
</dbReference>
<evidence type="ECO:0000256" key="1">
    <source>
        <dbReference type="ARBA" id="ARBA00004141"/>
    </source>
</evidence>
<evidence type="ECO:0000256" key="2">
    <source>
        <dbReference type="ARBA" id="ARBA00022692"/>
    </source>
</evidence>
<feature type="transmembrane region" description="Helical" evidence="9">
    <location>
        <begin position="178"/>
        <end position="200"/>
    </location>
</feature>
<feature type="transmembrane region" description="Helical" evidence="9">
    <location>
        <begin position="220"/>
        <end position="237"/>
    </location>
</feature>
<dbReference type="PRINTS" id="PR01177">
    <property type="entry name" value="GABAB1RECPTR"/>
</dbReference>
<dbReference type="PANTHER" id="PTHR10519">
    <property type="entry name" value="GABA-B RECEPTOR"/>
    <property type="match status" value="1"/>
</dbReference>
<protein>
    <submittedName>
        <fullName evidence="12">Uncharacterized protein</fullName>
    </submittedName>
</protein>
<dbReference type="RefSeq" id="XP_030844660.1">
    <property type="nucleotide sequence ID" value="XM_030988800.1"/>
</dbReference>
<reference evidence="13" key="1">
    <citation type="submission" date="2015-02" db="EMBL/GenBank/DDBJ databases">
        <title>Genome sequencing for Strongylocentrotus purpuratus.</title>
        <authorList>
            <person name="Murali S."/>
            <person name="Liu Y."/>
            <person name="Vee V."/>
            <person name="English A."/>
            <person name="Wang M."/>
            <person name="Skinner E."/>
            <person name="Han Y."/>
            <person name="Muzny D.M."/>
            <person name="Worley K.C."/>
            <person name="Gibbs R.A."/>
        </authorList>
    </citation>
    <scope>NUCLEOTIDE SEQUENCE</scope>
</reference>
<dbReference type="PRINTS" id="PR01176">
    <property type="entry name" value="GABABRECEPTR"/>
</dbReference>
<dbReference type="InterPro" id="IPR028082">
    <property type="entry name" value="Peripla_BP_I"/>
</dbReference>
<evidence type="ECO:0000256" key="6">
    <source>
        <dbReference type="ARBA" id="ARBA00023170"/>
    </source>
</evidence>
<evidence type="ECO:0000259" key="10">
    <source>
        <dbReference type="Pfam" id="PF00003"/>
    </source>
</evidence>
<evidence type="ECO:0000256" key="7">
    <source>
        <dbReference type="ARBA" id="ARBA00023180"/>
    </source>
</evidence>
<evidence type="ECO:0000256" key="3">
    <source>
        <dbReference type="ARBA" id="ARBA00022989"/>
    </source>
</evidence>
<dbReference type="Pfam" id="PF01094">
    <property type="entry name" value="ANF_receptor"/>
    <property type="match status" value="1"/>
</dbReference>
<evidence type="ECO:0000256" key="8">
    <source>
        <dbReference type="ARBA" id="ARBA00023224"/>
    </source>
</evidence>
<dbReference type="PANTHER" id="PTHR10519:SF79">
    <property type="entry name" value="RECEPTOR LIGAND BINDING REGION DOMAIN-CONTAINING PROTEIN"/>
    <property type="match status" value="1"/>
</dbReference>
<organism evidence="12 13">
    <name type="scientific">Strongylocentrotus purpuratus</name>
    <name type="common">Purple sea urchin</name>
    <dbReference type="NCBI Taxonomy" id="7668"/>
    <lineage>
        <taxon>Eukaryota</taxon>
        <taxon>Metazoa</taxon>
        <taxon>Echinodermata</taxon>
        <taxon>Eleutherozoa</taxon>
        <taxon>Echinozoa</taxon>
        <taxon>Echinoidea</taxon>
        <taxon>Euechinoidea</taxon>
        <taxon>Echinacea</taxon>
        <taxon>Camarodonta</taxon>
        <taxon>Echinidea</taxon>
        <taxon>Strongylocentrotidae</taxon>
        <taxon>Strongylocentrotus</taxon>
    </lineage>
</organism>
<dbReference type="GeneID" id="105447363"/>
<keyword evidence="7" id="KW-0325">Glycoprotein</keyword>
<dbReference type="GO" id="GO:0004965">
    <property type="term" value="F:G protein-coupled GABA receptor activity"/>
    <property type="evidence" value="ECO:0000318"/>
    <property type="project" value="GO_Central"/>
</dbReference>
<dbReference type="KEGG" id="spu:105447363"/>
<reference evidence="12" key="2">
    <citation type="submission" date="2021-01" db="UniProtKB">
        <authorList>
            <consortium name="EnsemblMetazoa"/>
        </authorList>
    </citation>
    <scope>IDENTIFICATION</scope>
</reference>
<comment type="subcellular location">
    <subcellularLocation>
        <location evidence="1">Membrane</location>
        <topology evidence="1">Multi-pass membrane protein</topology>
    </subcellularLocation>
</comment>
<accession>A0A7M7T0D6</accession>
<dbReference type="Proteomes" id="UP000007110">
    <property type="component" value="Unassembled WGS sequence"/>
</dbReference>
<keyword evidence="3 9" id="KW-1133">Transmembrane helix</keyword>